<sequence>MYYTLQDGALASSHLFPYPQIDDLDSYVARVRPCNPVSVISPHKFTDQARLFTSLFTGRVMYAVKCNPDERVLHALIAGGIDSFDCSSIKEIRLMRHLKPDASLYYMNPIKPRESIREAYFTHHVRVFVLDSADELKKIIEETNGAKDLTLFVRLAIAKQNVAIDFSEKFGASPMLTGELLRLARPHCKKLGLAFHVGTHCLETKAYDMATRLACNIIKSAGINVDVLDIGGGFPALLDPADPPPPLQEYFRAVESALKDEDLPQLELLCEPGRALVASGGKLVVRVDGRKGDLLYLNDGTYGSLFECGKQINLQYPVRMVRIKGQSTSPLSPFRFAGPTCDSLDMMNGPFYLHEDINEGDYIVIDQMGAYGETSRTPFNGFDEVIYVELLQKKKSVRLKKAA</sequence>
<feature type="domain" description="Orn/DAP/Arg decarboxylase 2 N-terminal" evidence="11">
    <location>
        <begin position="49"/>
        <end position="278"/>
    </location>
</feature>
<dbReference type="InterPro" id="IPR022653">
    <property type="entry name" value="De-COase2_pyr-phos_BS"/>
</dbReference>
<dbReference type="Proteomes" id="UP000249417">
    <property type="component" value="Unassembled WGS sequence"/>
</dbReference>
<evidence type="ECO:0000256" key="5">
    <source>
        <dbReference type="ARBA" id="ARBA00034115"/>
    </source>
</evidence>
<dbReference type="Gene3D" id="3.20.20.10">
    <property type="entry name" value="Alanine racemase"/>
    <property type="match status" value="1"/>
</dbReference>
<dbReference type="Pfam" id="PF00278">
    <property type="entry name" value="Orn_DAP_Arg_deC"/>
    <property type="match status" value="1"/>
</dbReference>
<evidence type="ECO:0000256" key="9">
    <source>
        <dbReference type="RuleBase" id="RU003737"/>
    </source>
</evidence>
<accession>A0A2W5N912</accession>
<dbReference type="Pfam" id="PF02784">
    <property type="entry name" value="Orn_Arg_deC_N"/>
    <property type="match status" value="1"/>
</dbReference>
<name>A0A2W5N912_9BACT</name>
<comment type="caution">
    <text evidence="12">The sequence shown here is derived from an EMBL/GenBank/DDBJ whole genome shotgun (WGS) entry which is preliminary data.</text>
</comment>
<evidence type="ECO:0000256" key="2">
    <source>
        <dbReference type="ARBA" id="ARBA00008872"/>
    </source>
</evidence>
<evidence type="ECO:0000259" key="11">
    <source>
        <dbReference type="Pfam" id="PF02784"/>
    </source>
</evidence>
<comment type="catalytic activity">
    <reaction evidence="7">
        <text>L-ornithine + H(+) = putrescine + CO2</text>
        <dbReference type="Rhea" id="RHEA:22964"/>
        <dbReference type="ChEBI" id="CHEBI:15378"/>
        <dbReference type="ChEBI" id="CHEBI:16526"/>
        <dbReference type="ChEBI" id="CHEBI:46911"/>
        <dbReference type="ChEBI" id="CHEBI:326268"/>
        <dbReference type="EC" id="4.1.1.17"/>
    </reaction>
</comment>
<comment type="cofactor">
    <cofactor evidence="1 8">
        <name>pyridoxal 5'-phosphate</name>
        <dbReference type="ChEBI" id="CHEBI:597326"/>
    </cofactor>
</comment>
<keyword evidence="4" id="KW-0456">Lyase</keyword>
<dbReference type="EMBL" id="QFQB01000015">
    <property type="protein sequence ID" value="PZQ47255.1"/>
    <property type="molecule type" value="Genomic_DNA"/>
</dbReference>
<dbReference type="InterPro" id="IPR022644">
    <property type="entry name" value="De-COase2_N"/>
</dbReference>
<feature type="active site" description="Proton donor" evidence="8">
    <location>
        <position position="341"/>
    </location>
</feature>
<dbReference type="InterPro" id="IPR029066">
    <property type="entry name" value="PLP-binding_barrel"/>
</dbReference>
<feature type="domain" description="Orn/DAP/Arg decarboxylase 2 C-terminal" evidence="10">
    <location>
        <begin position="280"/>
        <end position="369"/>
    </location>
</feature>
<dbReference type="PRINTS" id="PR01182">
    <property type="entry name" value="ORNDCRBXLASE"/>
</dbReference>
<dbReference type="GO" id="GO:0033387">
    <property type="term" value="P:putrescine biosynthetic process from arginine, via ornithine"/>
    <property type="evidence" value="ECO:0007669"/>
    <property type="project" value="TreeGrafter"/>
</dbReference>
<dbReference type="SUPFAM" id="SSF51419">
    <property type="entry name" value="PLP-binding barrel"/>
    <property type="match status" value="1"/>
</dbReference>
<dbReference type="InterPro" id="IPR022643">
    <property type="entry name" value="De-COase2_C"/>
</dbReference>
<keyword evidence="3 8" id="KW-0663">Pyridoxal phosphate</keyword>
<dbReference type="EC" id="4.1.1.17" evidence="6"/>
<evidence type="ECO:0000256" key="4">
    <source>
        <dbReference type="ARBA" id="ARBA00023239"/>
    </source>
</evidence>
<evidence type="ECO:0000256" key="1">
    <source>
        <dbReference type="ARBA" id="ARBA00001933"/>
    </source>
</evidence>
<dbReference type="SUPFAM" id="SSF50621">
    <property type="entry name" value="Alanine racemase C-terminal domain-like"/>
    <property type="match status" value="1"/>
</dbReference>
<dbReference type="InterPro" id="IPR002433">
    <property type="entry name" value="Orn_de-COase"/>
</dbReference>
<evidence type="ECO:0000256" key="3">
    <source>
        <dbReference type="ARBA" id="ARBA00022898"/>
    </source>
</evidence>
<evidence type="ECO:0000256" key="6">
    <source>
        <dbReference type="ARBA" id="ARBA00034138"/>
    </source>
</evidence>
<organism evidence="12 13">
    <name type="scientific">Micavibrio aeruginosavorus</name>
    <dbReference type="NCBI Taxonomy" id="349221"/>
    <lineage>
        <taxon>Bacteria</taxon>
        <taxon>Pseudomonadati</taxon>
        <taxon>Bdellovibrionota</taxon>
        <taxon>Bdellovibrionia</taxon>
        <taxon>Bdellovibrionales</taxon>
        <taxon>Pseudobdellovibrionaceae</taxon>
        <taxon>Micavibrio</taxon>
    </lineage>
</organism>
<evidence type="ECO:0000313" key="13">
    <source>
        <dbReference type="Proteomes" id="UP000249417"/>
    </source>
</evidence>
<evidence type="ECO:0000256" key="7">
    <source>
        <dbReference type="ARBA" id="ARBA00049127"/>
    </source>
</evidence>
<evidence type="ECO:0000259" key="10">
    <source>
        <dbReference type="Pfam" id="PF00278"/>
    </source>
</evidence>
<dbReference type="InterPro" id="IPR009006">
    <property type="entry name" value="Ala_racemase/Decarboxylase_C"/>
</dbReference>
<dbReference type="InterPro" id="IPR000183">
    <property type="entry name" value="Orn/DAP/Arg_de-COase"/>
</dbReference>
<feature type="modified residue" description="N6-(pyridoxal phosphate)lysine" evidence="8">
    <location>
        <position position="65"/>
    </location>
</feature>
<dbReference type="PRINTS" id="PR01179">
    <property type="entry name" value="ODADCRBXLASE"/>
</dbReference>
<dbReference type="PROSITE" id="PS00878">
    <property type="entry name" value="ODR_DC_2_1"/>
    <property type="match status" value="1"/>
</dbReference>
<comment type="pathway">
    <text evidence="5">Amine and polyamine biosynthesis; putrescine biosynthesis via L-ornithine pathway; putrescine from L-ornithine: step 1/1.</text>
</comment>
<reference evidence="12 13" key="1">
    <citation type="submission" date="2017-08" db="EMBL/GenBank/DDBJ databases">
        <title>Infants hospitalized years apart are colonized by the same room-sourced microbial strains.</title>
        <authorList>
            <person name="Brooks B."/>
            <person name="Olm M.R."/>
            <person name="Firek B.A."/>
            <person name="Baker R."/>
            <person name="Thomas B.C."/>
            <person name="Morowitz M.J."/>
            <person name="Banfield J.F."/>
        </authorList>
    </citation>
    <scope>NUCLEOTIDE SEQUENCE [LARGE SCALE GENOMIC DNA]</scope>
    <source>
        <strain evidence="12">S2_005_002_R2_29</strain>
    </source>
</reference>
<dbReference type="GO" id="GO:0005737">
    <property type="term" value="C:cytoplasm"/>
    <property type="evidence" value="ECO:0007669"/>
    <property type="project" value="TreeGrafter"/>
</dbReference>
<evidence type="ECO:0000313" key="12">
    <source>
        <dbReference type="EMBL" id="PZQ47255.1"/>
    </source>
</evidence>
<proteinExistence type="inferred from homology"/>
<dbReference type="PANTHER" id="PTHR11482:SF6">
    <property type="entry name" value="ORNITHINE DECARBOXYLASE 1-RELATED"/>
    <property type="match status" value="1"/>
</dbReference>
<dbReference type="PANTHER" id="PTHR11482">
    <property type="entry name" value="ARGININE/DIAMINOPIMELATE/ORNITHINE DECARBOXYLASE"/>
    <property type="match status" value="1"/>
</dbReference>
<dbReference type="GO" id="GO:0004586">
    <property type="term" value="F:ornithine decarboxylase activity"/>
    <property type="evidence" value="ECO:0007669"/>
    <property type="project" value="UniProtKB-EC"/>
</dbReference>
<protein>
    <recommendedName>
        <fullName evidence="6">ornithine decarboxylase</fullName>
        <ecNumber evidence="6">4.1.1.17</ecNumber>
    </recommendedName>
</protein>
<dbReference type="AlphaFoldDB" id="A0A2W5N912"/>
<dbReference type="Gene3D" id="2.40.37.10">
    <property type="entry name" value="Lyase, Ornithine Decarboxylase, Chain A, domain 1"/>
    <property type="match status" value="1"/>
</dbReference>
<evidence type="ECO:0000256" key="8">
    <source>
        <dbReference type="PIRSR" id="PIRSR600183-50"/>
    </source>
</evidence>
<comment type="similarity">
    <text evidence="2 9">Belongs to the Orn/Lys/Arg decarboxylase class-II family.</text>
</comment>
<gene>
    <name evidence="12" type="ORF">DI551_03675</name>
</gene>